<reference evidence="1 2" key="1">
    <citation type="submission" date="2014-09" db="EMBL/GenBank/DDBJ databases">
        <authorList>
            <person name="Regsiter A."/>
        </authorList>
    </citation>
    <scope>NUCLEOTIDE SEQUENCE [LARGE SCALE GENOMIC DNA]</scope>
</reference>
<name>A0A0U5BXV0_XANCI</name>
<gene>
    <name evidence="1" type="ORF">XAC3562_850012</name>
</gene>
<dbReference type="EMBL" id="CCXZ01000183">
    <property type="protein sequence ID" value="CEG18563.1"/>
    <property type="molecule type" value="Genomic_DNA"/>
</dbReference>
<dbReference type="AlphaFoldDB" id="A0A0U5BXV0"/>
<comment type="caution">
    <text evidence="1">The sequence shown here is derived from an EMBL/GenBank/DDBJ whole genome shotgun (WGS) entry which is preliminary data.</text>
</comment>
<sequence length="89" mass="9639">MLSSVSTFGMRLDDVPPAIPPIKAARERGLINVRWYEGIEFALAASCHYISSCSVSISMSLCCCNPSAALSASSVVQIPPRPSYLYRMP</sequence>
<accession>A0A0U5BXV0</accession>
<protein>
    <submittedName>
        <fullName evidence="1">Uncharacterized protein</fullName>
    </submittedName>
</protein>
<dbReference type="Proteomes" id="UP000052230">
    <property type="component" value="Unassembled WGS sequence"/>
</dbReference>
<keyword evidence="2" id="KW-1185">Reference proteome</keyword>
<evidence type="ECO:0000313" key="2">
    <source>
        <dbReference type="Proteomes" id="UP000052230"/>
    </source>
</evidence>
<organism evidence="1 2">
    <name type="scientific">Xanthomonas citri pv. citri</name>
    <dbReference type="NCBI Taxonomy" id="611301"/>
    <lineage>
        <taxon>Bacteria</taxon>
        <taxon>Pseudomonadati</taxon>
        <taxon>Pseudomonadota</taxon>
        <taxon>Gammaproteobacteria</taxon>
        <taxon>Lysobacterales</taxon>
        <taxon>Lysobacteraceae</taxon>
        <taxon>Xanthomonas</taxon>
    </lineage>
</organism>
<evidence type="ECO:0000313" key="1">
    <source>
        <dbReference type="EMBL" id="CEG18563.1"/>
    </source>
</evidence>
<proteinExistence type="predicted"/>